<dbReference type="SMART" id="SM00490">
    <property type="entry name" value="HELICc"/>
    <property type="match status" value="1"/>
</dbReference>
<keyword evidence="2" id="KW-0067">ATP-binding</keyword>
<reference evidence="5 6" key="1">
    <citation type="submission" date="2017-09" db="EMBL/GenBank/DDBJ databases">
        <title>Arcobacter canalis sp. nov., a new species isolated from a water canal contaminated with urban sewage.</title>
        <authorList>
            <person name="Perez-Cataluna A."/>
            <person name="Salas-Masso N."/>
            <person name="Figueras M.J."/>
        </authorList>
    </citation>
    <scope>NUCLEOTIDE SEQUENCE [LARGE SCALE GENOMIC DNA]</scope>
    <source>
        <strain evidence="5 6">F98-3</strain>
    </source>
</reference>
<dbReference type="SUPFAM" id="SSF52540">
    <property type="entry name" value="P-loop containing nucleoside triphosphate hydrolases"/>
    <property type="match status" value="1"/>
</dbReference>
<gene>
    <name evidence="4" type="ORF">AMOL_1813</name>
    <name evidence="5" type="ORF">CPU12_12685</name>
</gene>
<dbReference type="GO" id="GO:0005524">
    <property type="term" value="F:ATP binding"/>
    <property type="evidence" value="ECO:0007669"/>
    <property type="project" value="UniProtKB-KW"/>
</dbReference>
<evidence type="ECO:0000313" key="4">
    <source>
        <dbReference type="EMBL" id="AXX92777.1"/>
    </source>
</evidence>
<proteinExistence type="predicted"/>
<dbReference type="InterPro" id="IPR001650">
    <property type="entry name" value="Helicase_C-like"/>
</dbReference>
<feature type="domain" description="Helicase ATP-binding" evidence="3">
    <location>
        <begin position="143"/>
        <end position="301"/>
    </location>
</feature>
<evidence type="ECO:0000256" key="1">
    <source>
        <dbReference type="ARBA" id="ARBA00022741"/>
    </source>
</evidence>
<dbReference type="GO" id="GO:0004386">
    <property type="term" value="F:helicase activity"/>
    <property type="evidence" value="ECO:0007669"/>
    <property type="project" value="UniProtKB-KW"/>
</dbReference>
<protein>
    <submittedName>
        <fullName evidence="4">DEAD/DEAH box helicase</fullName>
    </submittedName>
    <submittedName>
        <fullName evidence="5">DNA helicase</fullName>
    </submittedName>
</protein>
<dbReference type="Pfam" id="PF00270">
    <property type="entry name" value="DEAD"/>
    <property type="match status" value="1"/>
</dbReference>
<evidence type="ECO:0000313" key="5">
    <source>
        <dbReference type="EMBL" id="PHO17028.1"/>
    </source>
</evidence>
<evidence type="ECO:0000256" key="2">
    <source>
        <dbReference type="ARBA" id="ARBA00022840"/>
    </source>
</evidence>
<evidence type="ECO:0000313" key="6">
    <source>
        <dbReference type="Proteomes" id="UP000221222"/>
    </source>
</evidence>
<dbReference type="Proteomes" id="UP000262712">
    <property type="component" value="Chromosome"/>
</dbReference>
<dbReference type="InterPro" id="IPR014001">
    <property type="entry name" value="Helicase_ATP-bd"/>
</dbReference>
<dbReference type="Proteomes" id="UP000221222">
    <property type="component" value="Unassembled WGS sequence"/>
</dbReference>
<keyword evidence="5" id="KW-0378">Hydrolase</keyword>
<dbReference type="AlphaFoldDB" id="A0A2G1DEV2"/>
<sequence length="838" mass="99620">MTYNKGKEKRQLSNLKNTDKFKDTFYKLIQNDKDITKENQEYILLCAILFFNFYNKDKRYKSYFKLAYYIVLKYSLLFKDMRPLYDISLQIGFYPICKTIVDNQSLSLNSISEVISHKILESKFINEQDKYVETLEQSNSIKKLLQSDSNSLSFIAPTSFGKSSLISTFIRKKQYSKIGIIVPSKSLIIQTFKNIKELKLDYKLILHDEMYQNQKRFIGILTQERATRLLNKGVFFEILFIDEAHKIFEQRRDDSRSLILSRLIKMNKIKNENQKVIYLSPLIEDSNNLKQNRNERIDTYEIEHNLKCDDIYFFKNNTVSMYDKFTGEFLEPYLSNIDEFTYIKSSSKNKNFIFHYSPYKIELFANDLKKQAIFENIVIDTSIQKIIDTLADEVHSGFYINELLEKGIIYIHAKMPNIIKEYLEHQFKEIDSFKYIIANSVILEGINLPIDNLYILSTDYQNGKDLVNLIGRVNRLSYVFKENNLSKLVSNIHFVNTDIYRGRSGMENHINYLRNHSFSDEIKNPLLSQYDIDKLKFLKTEYETKEEVKEKKRKNDKEIVEKTNFLLDENIALSFKDVVKKYFIQNNIDDFYDNLDYVCGFIENKINSFRNNDSFRNIDLVLKVYNIFIHGLENNITDFEIERLKNEKAYKYYKNYLEKMQKLTLKKNINSTYSYFKEKANSTDTLLFIGSTYGEVKKESKKYNHKDYRLREVYVDLSKYNNDTKEDNAKLINLAIVKLKIEEDFVSFKLNKLINFLYDFELISESEYNINTYGTNDEKLINFSKMGLNVNIISKLIKDKQYTNLKLDENGNFIPINGFLRYLENQPELFKFEVKKYL</sequence>
<organism evidence="5 6">
    <name type="scientific">Malaciobacter molluscorum LMG 25693</name>
    <dbReference type="NCBI Taxonomy" id="870501"/>
    <lineage>
        <taxon>Bacteria</taxon>
        <taxon>Pseudomonadati</taxon>
        <taxon>Campylobacterota</taxon>
        <taxon>Epsilonproteobacteria</taxon>
        <taxon>Campylobacterales</taxon>
        <taxon>Arcobacteraceae</taxon>
        <taxon>Malaciobacter</taxon>
    </lineage>
</organism>
<dbReference type="GO" id="GO:0003676">
    <property type="term" value="F:nucleic acid binding"/>
    <property type="evidence" value="ECO:0007669"/>
    <property type="project" value="InterPro"/>
</dbReference>
<dbReference type="EMBL" id="NXFY01000026">
    <property type="protein sequence ID" value="PHO17028.1"/>
    <property type="molecule type" value="Genomic_DNA"/>
</dbReference>
<dbReference type="EMBL" id="CP032098">
    <property type="protein sequence ID" value="AXX92777.1"/>
    <property type="molecule type" value="Genomic_DNA"/>
</dbReference>
<dbReference type="KEGG" id="amol:AMOL_1813"/>
<keyword evidence="6" id="KW-1185">Reference proteome</keyword>
<dbReference type="InterPro" id="IPR011545">
    <property type="entry name" value="DEAD/DEAH_box_helicase_dom"/>
</dbReference>
<dbReference type="PROSITE" id="PS51192">
    <property type="entry name" value="HELICASE_ATP_BIND_1"/>
    <property type="match status" value="1"/>
</dbReference>
<accession>A0A2G1DEV2</accession>
<name>A0A2G1DEV2_9BACT</name>
<dbReference type="InterPro" id="IPR027417">
    <property type="entry name" value="P-loop_NTPase"/>
</dbReference>
<reference evidence="4 7" key="2">
    <citation type="submission" date="2018-08" db="EMBL/GenBank/DDBJ databases">
        <title>Complete genome of the Arcobacter molluscorum type strain LMG 25693.</title>
        <authorList>
            <person name="Miller W.G."/>
            <person name="Yee E."/>
            <person name="Bono J.L."/>
        </authorList>
    </citation>
    <scope>NUCLEOTIDE SEQUENCE [LARGE SCALE GENOMIC DNA]</scope>
    <source>
        <strain evidence="4 7">CECT 7696</strain>
    </source>
</reference>
<keyword evidence="5" id="KW-0347">Helicase</keyword>
<dbReference type="RefSeq" id="WP_099343487.1">
    <property type="nucleotide sequence ID" value="NZ_CP032098.1"/>
</dbReference>
<dbReference type="SMART" id="SM00487">
    <property type="entry name" value="DEXDc"/>
    <property type="match status" value="1"/>
</dbReference>
<dbReference type="Gene3D" id="3.40.50.300">
    <property type="entry name" value="P-loop containing nucleotide triphosphate hydrolases"/>
    <property type="match status" value="2"/>
</dbReference>
<evidence type="ECO:0000313" key="7">
    <source>
        <dbReference type="Proteomes" id="UP000262712"/>
    </source>
</evidence>
<keyword evidence="1" id="KW-0547">Nucleotide-binding</keyword>
<evidence type="ECO:0000259" key="3">
    <source>
        <dbReference type="PROSITE" id="PS51192"/>
    </source>
</evidence>